<dbReference type="SUPFAM" id="SSF53448">
    <property type="entry name" value="Nucleotide-diphospho-sugar transferases"/>
    <property type="match status" value="1"/>
</dbReference>
<evidence type="ECO:0000259" key="1">
    <source>
        <dbReference type="Pfam" id="PF00535"/>
    </source>
</evidence>
<keyword evidence="2" id="KW-0808">Transferase</keyword>
<dbReference type="Gene3D" id="3.90.550.10">
    <property type="entry name" value="Spore Coat Polysaccharide Biosynthesis Protein SpsA, Chain A"/>
    <property type="match status" value="1"/>
</dbReference>
<dbReference type="PANTHER" id="PTHR22916">
    <property type="entry name" value="GLYCOSYLTRANSFERASE"/>
    <property type="match status" value="1"/>
</dbReference>
<accession>A0A4Y9P2V4</accession>
<dbReference type="InterPro" id="IPR029044">
    <property type="entry name" value="Nucleotide-diphossugar_trans"/>
</dbReference>
<comment type="caution">
    <text evidence="2">The sequence shown here is derived from an EMBL/GenBank/DDBJ whole genome shotgun (WGS) entry which is preliminary data.</text>
</comment>
<dbReference type="Pfam" id="PF00535">
    <property type="entry name" value="Glycos_transf_2"/>
    <property type="match status" value="1"/>
</dbReference>
<dbReference type="InterPro" id="IPR001173">
    <property type="entry name" value="Glyco_trans_2-like"/>
</dbReference>
<feature type="domain" description="Glycosyltransferase 2-like" evidence="1">
    <location>
        <begin position="8"/>
        <end position="169"/>
    </location>
</feature>
<reference evidence="2 3" key="1">
    <citation type="submission" date="2019-03" db="EMBL/GenBank/DDBJ databases">
        <title>Bradyrhizobium strains diversity.</title>
        <authorList>
            <person name="Urquiaga M.C.O."/>
            <person name="Hungria M."/>
            <person name="Delamuta J.R.M."/>
            <person name="Klepa M.S."/>
        </authorList>
    </citation>
    <scope>NUCLEOTIDE SEQUENCE [LARGE SCALE GENOMIC DNA]</scope>
    <source>
        <strain evidence="2 3">CNPSo 3426</strain>
    </source>
</reference>
<dbReference type="GO" id="GO:0016758">
    <property type="term" value="F:hexosyltransferase activity"/>
    <property type="evidence" value="ECO:0007669"/>
    <property type="project" value="UniProtKB-ARBA"/>
</dbReference>
<dbReference type="EMBL" id="SPQS01000011">
    <property type="protein sequence ID" value="TFV73718.1"/>
    <property type="molecule type" value="Genomic_DNA"/>
</dbReference>
<dbReference type="AlphaFoldDB" id="A0A4Y9P2V4"/>
<protein>
    <submittedName>
        <fullName evidence="2">Glycosyltransferase</fullName>
    </submittedName>
</protein>
<proteinExistence type="predicted"/>
<name>A0A4Y9P2V4_9BRAD</name>
<evidence type="ECO:0000313" key="2">
    <source>
        <dbReference type="EMBL" id="TFV73718.1"/>
    </source>
</evidence>
<evidence type="ECO:0000313" key="3">
    <source>
        <dbReference type="Proteomes" id="UP000297700"/>
    </source>
</evidence>
<dbReference type="Proteomes" id="UP000297700">
    <property type="component" value="Unassembled WGS sequence"/>
</dbReference>
<gene>
    <name evidence="2" type="ORF">E4K64_21165</name>
</gene>
<organism evidence="2 3">
    <name type="scientific">Bradyrhizobium frederickii</name>
    <dbReference type="NCBI Taxonomy" id="2560054"/>
    <lineage>
        <taxon>Bacteria</taxon>
        <taxon>Pseudomonadati</taxon>
        <taxon>Pseudomonadota</taxon>
        <taxon>Alphaproteobacteria</taxon>
        <taxon>Hyphomicrobiales</taxon>
        <taxon>Nitrobacteraceae</taxon>
        <taxon>Bradyrhizobium</taxon>
    </lineage>
</organism>
<sequence>MVSRITISIIITNYNYERYVGQAIESALHQTRPADEIIVVDDGSTDGSRRIICSYGNRITPIFQANEGIKSISNTGYGHSNGTLIIYLDADDVLYPKALEQVEKMYSPGVAKIQFDLDVVDQNGSSLGRRYCNFPRPISAAETAAYFERFGTYTWPVTSGNAYSRSFLEKVMPLTPPVSHDGALNTIAPLYGLVQTIIEPLGQYRLHNRNISRINDTGQINIVPDFASRIRIRKQEFEILREHARRVGKPLPHNDLLDHELVFVNYRIMARKLEHEDGTDADRPLMGLWWKAILVIWHGPYGYGTAIKHLVWVCSLASLPNRLARLLIHARYSRARPLSDLRKLLSFARLSTSP</sequence>